<feature type="region of interest" description="Disordered" evidence="1">
    <location>
        <begin position="1"/>
        <end position="75"/>
    </location>
</feature>
<evidence type="ECO:0000313" key="3">
    <source>
        <dbReference type="Proteomes" id="UP001583186"/>
    </source>
</evidence>
<dbReference type="Proteomes" id="UP001583186">
    <property type="component" value="Unassembled WGS sequence"/>
</dbReference>
<feature type="compositionally biased region" description="Basic and acidic residues" evidence="1">
    <location>
        <begin position="452"/>
        <end position="463"/>
    </location>
</feature>
<organism evidence="2 3">
    <name type="scientific">Sporothrix stenoceras</name>
    <dbReference type="NCBI Taxonomy" id="5173"/>
    <lineage>
        <taxon>Eukaryota</taxon>
        <taxon>Fungi</taxon>
        <taxon>Dikarya</taxon>
        <taxon>Ascomycota</taxon>
        <taxon>Pezizomycotina</taxon>
        <taxon>Sordariomycetes</taxon>
        <taxon>Sordariomycetidae</taxon>
        <taxon>Ophiostomatales</taxon>
        <taxon>Ophiostomataceae</taxon>
        <taxon>Sporothrix</taxon>
    </lineage>
</organism>
<feature type="compositionally biased region" description="Polar residues" evidence="1">
    <location>
        <begin position="437"/>
        <end position="448"/>
    </location>
</feature>
<accession>A0ABR3YI23</accession>
<keyword evidence="3" id="KW-1185">Reference proteome</keyword>
<feature type="region of interest" description="Disordered" evidence="1">
    <location>
        <begin position="283"/>
        <end position="321"/>
    </location>
</feature>
<protein>
    <recommendedName>
        <fullName evidence="4">Pal1 cell morphology protein</fullName>
    </recommendedName>
</protein>
<name>A0ABR3YI23_9PEZI</name>
<feature type="compositionally biased region" description="Basic and acidic residues" evidence="1">
    <location>
        <begin position="222"/>
        <end position="249"/>
    </location>
</feature>
<dbReference type="InterPro" id="IPR013226">
    <property type="entry name" value="Pal1"/>
</dbReference>
<feature type="compositionally biased region" description="Pro residues" evidence="1">
    <location>
        <begin position="131"/>
        <end position="144"/>
    </location>
</feature>
<dbReference type="PANTHER" id="PTHR28307">
    <property type="entry name" value="PROTEIN PAL1"/>
    <property type="match status" value="1"/>
</dbReference>
<evidence type="ECO:0008006" key="4">
    <source>
        <dbReference type="Google" id="ProtNLM"/>
    </source>
</evidence>
<feature type="compositionally biased region" description="Pro residues" evidence="1">
    <location>
        <begin position="153"/>
        <end position="171"/>
    </location>
</feature>
<gene>
    <name evidence="2" type="ORF">Sste5346_009925</name>
</gene>
<dbReference type="PANTHER" id="PTHR28307:SF2">
    <property type="entry name" value="PROTEIN PAL1"/>
    <property type="match status" value="1"/>
</dbReference>
<proteinExistence type="predicted"/>
<feature type="compositionally biased region" description="Polar residues" evidence="1">
    <location>
        <begin position="106"/>
        <end position="119"/>
    </location>
</feature>
<sequence>MSDFLSDQSADVRTSHLSSNNPFRRTVSPSIPSPTSPFLDPTPSTTSNGRPVSRNPFLDPANDKPASPSNGDLLISLDDMATRPAARSSIDDIFTSLKVDDKAMSAISNPNTSVPTSSGEPLKKPTEGGRPPRPSGGPTGPPGSRPTRGGRGGPPPPRSKNAPPRPSPPGQHRPSQSQEEAAKSKAGAIGIAKGEPAGASSSSRRPSQSTRARRNSESSIAPDDKTLSRGEKVLRDLRKREQEQRERGTTKPHRRNDIIDQLDASSIFGNVFHHDGPFDALNPHRNRKGSRRAPMQAFPKDSLNNSIGGSGPLNKRPDHREFMGQGEDEAFREFSNNHQPPPSGKIAPIGVFDPLQRGTALHGDQSLGLGTSTFLEGTPAARTTIQRREAERAQDIQDNPLQRKKSLAQRFRSINRGPREPHPTRAFSTDGGPASAGATTGRYNNETNPFDEFDRKGGEDIITVRRKNSAALPSSPPPLSPPRGLGLERRSTTDGTTATASDSANPTTTVISSGPGEDAQPKPSGLLARVKSLKGGRRPAPPPPPPMVNDS</sequence>
<feature type="compositionally biased region" description="Polar residues" evidence="1">
    <location>
        <begin position="1"/>
        <end position="23"/>
    </location>
</feature>
<feature type="region of interest" description="Disordered" evidence="1">
    <location>
        <begin position="105"/>
        <end position="261"/>
    </location>
</feature>
<evidence type="ECO:0000256" key="1">
    <source>
        <dbReference type="SAM" id="MobiDB-lite"/>
    </source>
</evidence>
<feature type="region of interest" description="Disordered" evidence="1">
    <location>
        <begin position="387"/>
        <end position="551"/>
    </location>
</feature>
<dbReference type="Pfam" id="PF08316">
    <property type="entry name" value="Pal1"/>
    <property type="match status" value="1"/>
</dbReference>
<evidence type="ECO:0000313" key="2">
    <source>
        <dbReference type="EMBL" id="KAL1887867.1"/>
    </source>
</evidence>
<feature type="compositionally biased region" description="Pro residues" evidence="1">
    <location>
        <begin position="539"/>
        <end position="551"/>
    </location>
</feature>
<dbReference type="EMBL" id="JAWCUI010000106">
    <property type="protein sequence ID" value="KAL1887867.1"/>
    <property type="molecule type" value="Genomic_DNA"/>
</dbReference>
<reference evidence="2 3" key="1">
    <citation type="journal article" date="2024" name="IMA Fungus">
        <title>IMA Genome - F19 : A genome assembly and annotation guide to empower mycologists, including annotated draft genome sequences of Ceratocystis pirilliformis, Diaporthe australafricana, Fusarium ophioides, Paecilomyces lecythidis, and Sporothrix stenoceras.</title>
        <authorList>
            <person name="Aylward J."/>
            <person name="Wilson A.M."/>
            <person name="Visagie C.M."/>
            <person name="Spraker J."/>
            <person name="Barnes I."/>
            <person name="Buitendag C."/>
            <person name="Ceriani C."/>
            <person name="Del Mar Angel L."/>
            <person name="du Plessis D."/>
            <person name="Fuchs T."/>
            <person name="Gasser K."/>
            <person name="Kramer D."/>
            <person name="Li W."/>
            <person name="Munsamy K."/>
            <person name="Piso A."/>
            <person name="Price J.L."/>
            <person name="Sonnekus B."/>
            <person name="Thomas C."/>
            <person name="van der Nest A."/>
            <person name="van Dijk A."/>
            <person name="van Heerden A."/>
            <person name="van Vuuren N."/>
            <person name="Yilmaz N."/>
            <person name="Duong T.A."/>
            <person name="van der Merwe N.A."/>
            <person name="Wingfield M.J."/>
            <person name="Wingfield B.D."/>
        </authorList>
    </citation>
    <scope>NUCLEOTIDE SEQUENCE [LARGE SCALE GENOMIC DNA]</scope>
    <source>
        <strain evidence="2 3">CMW 5346</strain>
    </source>
</reference>
<comment type="caution">
    <text evidence="2">The sequence shown here is derived from an EMBL/GenBank/DDBJ whole genome shotgun (WGS) entry which is preliminary data.</text>
</comment>
<feature type="compositionally biased region" description="Low complexity" evidence="1">
    <location>
        <begin position="172"/>
        <end position="210"/>
    </location>
</feature>
<feature type="compositionally biased region" description="Low complexity" evidence="1">
    <location>
        <begin position="493"/>
        <end position="504"/>
    </location>
</feature>